<evidence type="ECO:0000313" key="9">
    <source>
        <dbReference type="EMBL" id="CDP32855.1"/>
    </source>
</evidence>
<reference evidence="8 10" key="1">
    <citation type="journal article" date="2008" name="Genome Biol.">
        <title>The genome sequence of the model ascomycete fungus Podospora anserina.</title>
        <authorList>
            <person name="Espagne E."/>
            <person name="Lespinet O."/>
            <person name="Malagnac F."/>
            <person name="Da Silva C."/>
            <person name="Jaillon O."/>
            <person name="Porcel B.M."/>
            <person name="Couloux A."/>
            <person name="Aury J.-M."/>
            <person name="Segurens B."/>
            <person name="Poulain J."/>
            <person name="Anthouard V."/>
            <person name="Grossetete S."/>
            <person name="Khalili H."/>
            <person name="Coppin E."/>
            <person name="Dequard-Chablat M."/>
            <person name="Picard M."/>
            <person name="Contamine V."/>
            <person name="Arnaise S."/>
            <person name="Bourdais A."/>
            <person name="Berteaux-Lecellier V."/>
            <person name="Gautheret D."/>
            <person name="de Vries R.P."/>
            <person name="Battaglia E."/>
            <person name="Coutinho P.M."/>
            <person name="Danchin E.G.J."/>
            <person name="Henrissat B."/>
            <person name="El Khoury R."/>
            <person name="Sainsard-Chanet A."/>
            <person name="Boivin A."/>
            <person name="Pinan-Lucarre B."/>
            <person name="Sellem C.H."/>
            <person name="Debuchy R."/>
            <person name="Wincker P."/>
            <person name="Weissenbach J."/>
            <person name="Silar P."/>
        </authorList>
    </citation>
    <scope>NUCLEOTIDE SEQUENCE [LARGE SCALE GENOMIC DNA]</scope>
    <source>
        <strain evidence="10">S / ATCC MYA-4624 / DSM 980 / FGSC 10383</strain>
        <strain evidence="8">S mat+</strain>
    </source>
</reference>
<keyword evidence="4 7" id="KW-1133">Transmembrane helix</keyword>
<dbReference type="Pfam" id="PF01554">
    <property type="entry name" value="MatE"/>
    <property type="match status" value="2"/>
</dbReference>
<feature type="transmembrane region" description="Helical" evidence="7">
    <location>
        <begin position="617"/>
        <end position="638"/>
    </location>
</feature>
<keyword evidence="5 7" id="KW-0472">Membrane</keyword>
<dbReference type="GO" id="GO:0016020">
    <property type="term" value="C:membrane"/>
    <property type="evidence" value="ECO:0007669"/>
    <property type="project" value="UniProtKB-SubCell"/>
</dbReference>
<dbReference type="CDD" id="cd13132">
    <property type="entry name" value="MATE_eukaryotic"/>
    <property type="match status" value="1"/>
</dbReference>
<evidence type="ECO:0000256" key="7">
    <source>
        <dbReference type="SAM" id="Phobius"/>
    </source>
</evidence>
<dbReference type="InterPro" id="IPR045069">
    <property type="entry name" value="MATE_euk"/>
</dbReference>
<dbReference type="RefSeq" id="XP_001905554.1">
    <property type="nucleotide sequence ID" value="XM_001905519.1"/>
</dbReference>
<accession>B2APA2</accession>
<dbReference type="KEGG" id="pan:PODANSg2580"/>
<name>B2APA2_PODAN</name>
<feature type="transmembrane region" description="Helical" evidence="7">
    <location>
        <begin position="518"/>
        <end position="537"/>
    </location>
</feature>
<dbReference type="PANTHER" id="PTHR11206">
    <property type="entry name" value="MULTIDRUG RESISTANCE PROTEIN"/>
    <property type="match status" value="1"/>
</dbReference>
<protein>
    <submittedName>
        <fullName evidence="8">Podospora anserina S mat+ genomic DNA chromosome 7, supercontig 3</fullName>
    </submittedName>
    <submittedName>
        <fullName evidence="9">Transporter</fullName>
    </submittedName>
</protein>
<comment type="subcellular location">
    <subcellularLocation>
        <location evidence="1">Membrane</location>
        <topology evidence="1">Multi-pass membrane protein</topology>
    </subcellularLocation>
</comment>
<dbReference type="GO" id="GO:1990961">
    <property type="term" value="P:xenobiotic detoxification by transmembrane export across the plasma membrane"/>
    <property type="evidence" value="ECO:0007669"/>
    <property type="project" value="InterPro"/>
</dbReference>
<dbReference type="Proteomes" id="UP000001197">
    <property type="component" value="Chromosome 7"/>
</dbReference>
<evidence type="ECO:0000256" key="1">
    <source>
        <dbReference type="ARBA" id="ARBA00004141"/>
    </source>
</evidence>
<feature type="region of interest" description="Disordered" evidence="6">
    <location>
        <begin position="54"/>
        <end position="80"/>
    </location>
</feature>
<feature type="transmembrane region" description="Helical" evidence="7">
    <location>
        <begin position="557"/>
        <end position="579"/>
    </location>
</feature>
<evidence type="ECO:0000256" key="4">
    <source>
        <dbReference type="ARBA" id="ARBA00022989"/>
    </source>
</evidence>
<dbReference type="eggNOG" id="KOG1347">
    <property type="taxonomic scope" value="Eukaryota"/>
</dbReference>
<feature type="transmembrane region" description="Helical" evidence="7">
    <location>
        <begin position="591"/>
        <end position="611"/>
    </location>
</feature>
<dbReference type="FunCoup" id="B2APA2">
    <property type="interactions" value="113"/>
</dbReference>
<dbReference type="STRING" id="515849.B2APA2"/>
<dbReference type="GeneID" id="6189709"/>
<dbReference type="NCBIfam" id="TIGR00797">
    <property type="entry name" value="matE"/>
    <property type="match status" value="1"/>
</dbReference>
<feature type="transmembrane region" description="Helical" evidence="7">
    <location>
        <begin position="364"/>
        <end position="386"/>
    </location>
</feature>
<evidence type="ECO:0000256" key="5">
    <source>
        <dbReference type="ARBA" id="ARBA00023136"/>
    </source>
</evidence>
<reference evidence="9" key="4">
    <citation type="submission" date="2014-09" db="EMBL/GenBank/DDBJ databases">
        <title>Maintaining two mating types: Structure of the mating type locus and its role in heterokaryosis in Podospora anserina.</title>
        <authorList>
            <person name="Grognet P."/>
            <person name="Bidard F."/>
            <person name="Kuchly C."/>
            <person name="Chan Ho Tong L."/>
            <person name="Coppin E."/>
            <person name="Ait Benkhali J."/>
            <person name="Couloux A."/>
            <person name="Wincker P."/>
            <person name="Debuchy R."/>
            <person name="Silar P."/>
        </authorList>
    </citation>
    <scope>NUCLEOTIDE SEQUENCE</scope>
</reference>
<feature type="transmembrane region" description="Helical" evidence="7">
    <location>
        <begin position="300"/>
        <end position="317"/>
    </location>
</feature>
<sequence>MADSRSGPQPIHSRSQGRRQSVLSEFIPESLPYPPSFLATSPIVREILTRDIAECSSDDDSQTQVSDAESQTDGRPKDAKLAFHPNGVAYGSGYSTIAIQGLDRPVPNPREVEDSLQAEISLLRDNAILPPKHPRSQRNNVFWRLYRRLFSTKIKDHEDPEPIFQDAPAAETTPLLGGGTPEVDETLPTPPAEEIYERFEEAVAAQAIKTTWQRETKTLVQYAAPLIVTFLLHYSVTIGSVLTVGRLGMVELAAVNLATMTASITCYVPVQGLSTCLDTLCAQAYGSGHKHLVGLQAQRMTWLLWILMVPIAVLWWFSEPILSAMVPDQETASLAALFLRVLIVGMPGVAALESGKRFVQSQGLFHATTYALLIGAPVSFALNYLFVFKFDWHFAGAATAMAITQNLLPLLLVAYVRFLDGSQCWNGLTRKAFSNWGPMIKLALPGMIMIEAQFSVLEILTIAAGQFGTAQLAAQSVLVTVTSTSFNIPFPLAIATSTRVANLIGAHLSDAARVTARVAIVAGFIVGCFNLTVFVVLNETIPRIFTEDDEVVGIAKRVILVCALMQIFDALAAVSHGILRGVGRQAIGGYANLFSYYLVALPISLSTAFALDWKLSGLWTGLTMGLAVVSALELLYLYNADWESAVAQAEERMKCRVWMMPTILRASSWAGKIFGRLFETLYSLPCLINPIYLIIDCFVLNQACICIAVSNGLIQARLNRVMKVLPQVKPSPDDVSIKPTASIEMKPIYYPTNYLPSHNRPLSPPRLDTLSVMFARLCLIHVLPRHNCRVS</sequence>
<feature type="compositionally biased region" description="Polar residues" evidence="6">
    <location>
        <begin position="12"/>
        <end position="21"/>
    </location>
</feature>
<gene>
    <name evidence="8" type="ORF">PODANS_7_100</name>
</gene>
<reference evidence="8" key="2">
    <citation type="submission" date="2008-07" db="EMBL/GenBank/DDBJ databases">
        <authorList>
            <person name="Genoscope - CEA"/>
        </authorList>
    </citation>
    <scope>NUCLEOTIDE SEQUENCE</scope>
    <source>
        <strain evidence="8">S mat+</strain>
    </source>
</reference>
<feature type="transmembrane region" description="Helical" evidence="7">
    <location>
        <begin position="690"/>
        <end position="714"/>
    </location>
</feature>
<proteinExistence type="inferred from homology"/>
<reference evidence="10" key="3">
    <citation type="journal article" date="2014" name="Genetics">
        <title>Maintaining two mating types: Structure of the mating type locus and its role in heterokaryosis in Podospora anserina.</title>
        <authorList>
            <person name="Grognet P."/>
            <person name="Bidard F."/>
            <person name="Kuchly C."/>
            <person name="Tong L.C.H."/>
            <person name="Coppin E."/>
            <person name="Benkhali J.A."/>
            <person name="Couloux A."/>
            <person name="Wincker P."/>
            <person name="Debuchy R."/>
            <person name="Silar P."/>
        </authorList>
    </citation>
    <scope>GENOME REANNOTATION</scope>
    <source>
        <strain evidence="10">S / ATCC MYA-4624 / DSM 980 / FGSC 10383</strain>
    </source>
</reference>
<dbReference type="VEuPathDB" id="FungiDB:PODANS_7_100"/>
<dbReference type="InterPro" id="IPR002528">
    <property type="entry name" value="MATE_fam"/>
</dbReference>
<dbReference type="GO" id="GO:0042910">
    <property type="term" value="F:xenobiotic transmembrane transporter activity"/>
    <property type="evidence" value="ECO:0007669"/>
    <property type="project" value="InterPro"/>
</dbReference>
<evidence type="ECO:0000313" key="10">
    <source>
        <dbReference type="Proteomes" id="UP000001197"/>
    </source>
</evidence>
<feature type="transmembrane region" description="Helical" evidence="7">
    <location>
        <begin position="392"/>
        <end position="416"/>
    </location>
</feature>
<keyword evidence="10" id="KW-1185">Reference proteome</keyword>
<evidence type="ECO:0000256" key="3">
    <source>
        <dbReference type="ARBA" id="ARBA00022692"/>
    </source>
</evidence>
<evidence type="ECO:0000256" key="2">
    <source>
        <dbReference type="ARBA" id="ARBA00010199"/>
    </source>
</evidence>
<evidence type="ECO:0000256" key="6">
    <source>
        <dbReference type="SAM" id="MobiDB-lite"/>
    </source>
</evidence>
<dbReference type="EMBL" id="CU633873">
    <property type="protein sequence ID" value="CAP65796.1"/>
    <property type="molecule type" value="Genomic_DNA"/>
</dbReference>
<feature type="transmembrane region" description="Helical" evidence="7">
    <location>
        <begin position="658"/>
        <end position="678"/>
    </location>
</feature>
<dbReference type="HOGENOM" id="CLU_012893_1_2_1"/>
<organism evidence="8">
    <name type="scientific">Podospora anserina (strain S / ATCC MYA-4624 / DSM 980 / FGSC 10383)</name>
    <name type="common">Pleurage anserina</name>
    <dbReference type="NCBI Taxonomy" id="515849"/>
    <lineage>
        <taxon>Eukaryota</taxon>
        <taxon>Fungi</taxon>
        <taxon>Dikarya</taxon>
        <taxon>Ascomycota</taxon>
        <taxon>Pezizomycotina</taxon>
        <taxon>Sordariomycetes</taxon>
        <taxon>Sordariomycetidae</taxon>
        <taxon>Sordariales</taxon>
        <taxon>Podosporaceae</taxon>
        <taxon>Podospora</taxon>
        <taxon>Podospora anserina</taxon>
    </lineage>
</organism>
<dbReference type="EMBL" id="FO904942">
    <property type="protein sequence ID" value="CDP32855.1"/>
    <property type="molecule type" value="Genomic_DNA"/>
</dbReference>
<dbReference type="OrthoDB" id="2126698at2759"/>
<feature type="region of interest" description="Disordered" evidence="6">
    <location>
        <begin position="1"/>
        <end position="21"/>
    </location>
</feature>
<keyword evidence="3 7" id="KW-0812">Transmembrane</keyword>
<dbReference type="AlphaFoldDB" id="B2APA2"/>
<dbReference type="GO" id="GO:0015297">
    <property type="term" value="F:antiporter activity"/>
    <property type="evidence" value="ECO:0007669"/>
    <property type="project" value="InterPro"/>
</dbReference>
<comment type="similarity">
    <text evidence="2">Belongs to the multi antimicrobial extrusion (MATE) (TC 2.A.66.1) family.</text>
</comment>
<feature type="transmembrane region" description="Helical" evidence="7">
    <location>
        <begin position="332"/>
        <end position="352"/>
    </location>
</feature>
<evidence type="ECO:0000313" key="8">
    <source>
        <dbReference type="EMBL" id="CAP65796.1"/>
    </source>
</evidence>
<feature type="transmembrane region" description="Helical" evidence="7">
    <location>
        <begin position="222"/>
        <end position="244"/>
    </location>
</feature>